<keyword evidence="12" id="KW-1185">Reference proteome</keyword>
<evidence type="ECO:0000256" key="4">
    <source>
        <dbReference type="ARBA" id="ARBA00022475"/>
    </source>
</evidence>
<name>A0A5C5WFV5_9BACT</name>
<comment type="subcellular location">
    <subcellularLocation>
        <location evidence="2">Cell membrane</location>
    </subcellularLocation>
    <subcellularLocation>
        <location evidence="1">Membrane</location>
        <topology evidence="1">Multi-pass membrane protein</topology>
    </subcellularLocation>
</comment>
<keyword evidence="6 9" id="KW-0812">Transmembrane</keyword>
<feature type="transmembrane region" description="Helical" evidence="9">
    <location>
        <begin position="330"/>
        <end position="354"/>
    </location>
</feature>
<keyword evidence="7 9" id="KW-1133">Transmembrane helix</keyword>
<proteinExistence type="inferred from homology"/>
<feature type="transmembrane region" description="Helical" evidence="9">
    <location>
        <begin position="159"/>
        <end position="176"/>
    </location>
</feature>
<dbReference type="NCBIfam" id="TIGR03022">
    <property type="entry name" value="WbaP_sugtrans"/>
    <property type="match status" value="1"/>
</dbReference>
<dbReference type="EMBL" id="SJPI01000003">
    <property type="protein sequence ID" value="TWT49638.1"/>
    <property type="molecule type" value="Genomic_DNA"/>
</dbReference>
<dbReference type="PANTHER" id="PTHR30576:SF4">
    <property type="entry name" value="UNDECAPRENYL-PHOSPHATE GALACTOSE PHOSPHOTRANSFERASE"/>
    <property type="match status" value="1"/>
</dbReference>
<evidence type="ECO:0000256" key="7">
    <source>
        <dbReference type="ARBA" id="ARBA00022989"/>
    </source>
</evidence>
<evidence type="ECO:0000259" key="10">
    <source>
        <dbReference type="Pfam" id="PF02397"/>
    </source>
</evidence>
<dbReference type="InterPro" id="IPR017475">
    <property type="entry name" value="EPS_sugar_tfrase"/>
</dbReference>
<dbReference type="NCBIfam" id="TIGR03025">
    <property type="entry name" value="EPS_sugtrans"/>
    <property type="match status" value="1"/>
</dbReference>
<feature type="transmembrane region" description="Helical" evidence="9">
    <location>
        <begin position="133"/>
        <end position="153"/>
    </location>
</feature>
<accession>A0A5C5WFV5</accession>
<dbReference type="PANTHER" id="PTHR30576">
    <property type="entry name" value="COLANIC BIOSYNTHESIS UDP-GLUCOSE LIPID CARRIER TRANSFERASE"/>
    <property type="match status" value="1"/>
</dbReference>
<dbReference type="GO" id="GO:0089702">
    <property type="term" value="F:undecaprenyl-phosphate glucose phosphotransferase activity"/>
    <property type="evidence" value="ECO:0007669"/>
    <property type="project" value="UniProtKB-EC"/>
</dbReference>
<keyword evidence="5 11" id="KW-0808">Transferase</keyword>
<evidence type="ECO:0000313" key="11">
    <source>
        <dbReference type="EMBL" id="TWT49638.1"/>
    </source>
</evidence>
<dbReference type="InterPro" id="IPR003362">
    <property type="entry name" value="Bact_transf"/>
</dbReference>
<gene>
    <name evidence="11" type="primary">wcaJ_4</name>
    <name evidence="11" type="ORF">Pla22_48360</name>
</gene>
<dbReference type="InterPro" id="IPR017472">
    <property type="entry name" value="Undecaprenyl-P_galact_Ptfrase"/>
</dbReference>
<dbReference type="EC" id="2.7.8.31" evidence="11"/>
<evidence type="ECO:0000256" key="1">
    <source>
        <dbReference type="ARBA" id="ARBA00004141"/>
    </source>
</evidence>
<reference evidence="11 12" key="1">
    <citation type="submission" date="2019-02" db="EMBL/GenBank/DDBJ databases">
        <title>Deep-cultivation of Planctomycetes and their phenomic and genomic characterization uncovers novel biology.</title>
        <authorList>
            <person name="Wiegand S."/>
            <person name="Jogler M."/>
            <person name="Boedeker C."/>
            <person name="Pinto D."/>
            <person name="Vollmers J."/>
            <person name="Rivas-Marin E."/>
            <person name="Kohn T."/>
            <person name="Peeters S.H."/>
            <person name="Heuer A."/>
            <person name="Rast P."/>
            <person name="Oberbeckmann S."/>
            <person name="Bunk B."/>
            <person name="Jeske O."/>
            <person name="Meyerdierks A."/>
            <person name="Storesund J.E."/>
            <person name="Kallscheuer N."/>
            <person name="Luecker S."/>
            <person name="Lage O.M."/>
            <person name="Pohl T."/>
            <person name="Merkel B.J."/>
            <person name="Hornburger P."/>
            <person name="Mueller R.-W."/>
            <person name="Bruemmer F."/>
            <person name="Labrenz M."/>
            <person name="Spormann A.M."/>
            <person name="Op Den Camp H."/>
            <person name="Overmann J."/>
            <person name="Amann R."/>
            <person name="Jetten M.S.M."/>
            <person name="Mascher T."/>
            <person name="Medema M.H."/>
            <person name="Devos D.P."/>
            <person name="Kaster A.-K."/>
            <person name="Ovreas L."/>
            <person name="Rohde M."/>
            <person name="Galperin M.Y."/>
            <person name="Jogler C."/>
        </authorList>
    </citation>
    <scope>NUCLEOTIDE SEQUENCE [LARGE SCALE GENOMIC DNA]</scope>
    <source>
        <strain evidence="11 12">Pla22</strain>
    </source>
</reference>
<evidence type="ECO:0000256" key="3">
    <source>
        <dbReference type="ARBA" id="ARBA00006464"/>
    </source>
</evidence>
<dbReference type="Gene3D" id="3.40.50.720">
    <property type="entry name" value="NAD(P)-binding Rossmann-like Domain"/>
    <property type="match status" value="1"/>
</dbReference>
<protein>
    <submittedName>
        <fullName evidence="11">UDP-glucose:undecaprenyl-phosphate glucose-1-phosphate transferase</fullName>
        <ecNumber evidence="11">2.7.8.31</ecNumber>
    </submittedName>
</protein>
<feature type="transmembrane region" description="Helical" evidence="9">
    <location>
        <begin position="98"/>
        <end position="121"/>
    </location>
</feature>
<dbReference type="Proteomes" id="UP000316598">
    <property type="component" value="Unassembled WGS sequence"/>
</dbReference>
<dbReference type="GO" id="GO:0000271">
    <property type="term" value="P:polysaccharide biosynthetic process"/>
    <property type="evidence" value="ECO:0007669"/>
    <property type="project" value="InterPro"/>
</dbReference>
<evidence type="ECO:0000256" key="2">
    <source>
        <dbReference type="ARBA" id="ARBA00004236"/>
    </source>
</evidence>
<dbReference type="Pfam" id="PF02397">
    <property type="entry name" value="Bac_transf"/>
    <property type="match status" value="1"/>
</dbReference>
<feature type="transmembrane region" description="Helical" evidence="9">
    <location>
        <begin position="68"/>
        <end position="92"/>
    </location>
</feature>
<dbReference type="GO" id="GO:0005886">
    <property type="term" value="C:plasma membrane"/>
    <property type="evidence" value="ECO:0007669"/>
    <property type="project" value="UniProtKB-SubCell"/>
</dbReference>
<sequence length="526" mass="58436">MSKLPVGVISADAIEPIDPISRAEMQSFPGAWTGEYENPTAKRIQRPKALAAGPSGTVRFFLTAGSLLLVDAIAIVSCLAATAIVMQFAFGLNTNVSMFFQSLGVLACYFAIGSLMGLFPGTAVSPVLELRQLVRSCLISCALVLLLNKLFATLSFSELVIGTVGGIFTAICLPFARTFSRYQLAKFDWWGERAIIIGAGPQGRAIYNFHQRAPQRGLRPIGLVDFPQSPMEVTFDSGNPDLPYLGSVERISRLAQRYRIRWGIVAPAGCDTLSMNEVMKFSADLKNLLVLPSPYLLPSLWSSSRECAGVLGVHVSDHLRSPIAQAVKKLIDWVVAFFALIVLAPIIGTFVLMIKRQSPGPAFYGHERIGRGGKKFKAWKLRTMVTNADQVLEQHLEADPVMRMQWIEDQKLKNDPRIIPKIGHFLRKTSLDELPQLFNVLKGEMSIVGPRPIVTNEIGRYGDMYPLYLRVVPGITGLWQVSGRNDTSYDQRVRLDSYYVCNWSVWLDAYIVVRTFRTLLLREGAY</sequence>
<feature type="domain" description="Bacterial sugar transferase" evidence="10">
    <location>
        <begin position="328"/>
        <end position="520"/>
    </location>
</feature>
<dbReference type="RefSeq" id="WP_146517141.1">
    <property type="nucleotide sequence ID" value="NZ_SJPI01000003.1"/>
</dbReference>
<organism evidence="11 12">
    <name type="scientific">Rubripirellula amarantea</name>
    <dbReference type="NCBI Taxonomy" id="2527999"/>
    <lineage>
        <taxon>Bacteria</taxon>
        <taxon>Pseudomonadati</taxon>
        <taxon>Planctomycetota</taxon>
        <taxon>Planctomycetia</taxon>
        <taxon>Pirellulales</taxon>
        <taxon>Pirellulaceae</taxon>
        <taxon>Rubripirellula</taxon>
    </lineage>
</organism>
<evidence type="ECO:0000256" key="8">
    <source>
        <dbReference type="ARBA" id="ARBA00023136"/>
    </source>
</evidence>
<evidence type="ECO:0000256" key="9">
    <source>
        <dbReference type="SAM" id="Phobius"/>
    </source>
</evidence>
<keyword evidence="8 9" id="KW-0472">Membrane</keyword>
<comment type="caution">
    <text evidence="11">The sequence shown here is derived from an EMBL/GenBank/DDBJ whole genome shotgun (WGS) entry which is preliminary data.</text>
</comment>
<keyword evidence="4" id="KW-1003">Cell membrane</keyword>
<evidence type="ECO:0000256" key="6">
    <source>
        <dbReference type="ARBA" id="ARBA00022692"/>
    </source>
</evidence>
<evidence type="ECO:0000313" key="12">
    <source>
        <dbReference type="Proteomes" id="UP000316598"/>
    </source>
</evidence>
<evidence type="ECO:0000256" key="5">
    <source>
        <dbReference type="ARBA" id="ARBA00022679"/>
    </source>
</evidence>
<dbReference type="OrthoDB" id="9766874at2"/>
<dbReference type="AlphaFoldDB" id="A0A5C5WFV5"/>
<comment type="similarity">
    <text evidence="3">Belongs to the bacterial sugar transferase family.</text>
</comment>